<evidence type="ECO:0000313" key="9">
    <source>
        <dbReference type="Proteomes" id="UP001151532"/>
    </source>
</evidence>
<evidence type="ECO:0000256" key="2">
    <source>
        <dbReference type="ARBA" id="ARBA00022614"/>
    </source>
</evidence>
<accession>A0A9Q1AG48</accession>
<dbReference type="SUPFAM" id="SSF52058">
    <property type="entry name" value="L domain-like"/>
    <property type="match status" value="1"/>
</dbReference>
<keyword evidence="9" id="KW-1185">Reference proteome</keyword>
<dbReference type="AlphaFoldDB" id="A0A9Q1AG48"/>
<dbReference type="PANTHER" id="PTHR48006">
    <property type="entry name" value="LEUCINE-RICH REPEAT-CONTAINING PROTEIN DDB_G0281931-RELATED"/>
    <property type="match status" value="1"/>
</dbReference>
<dbReference type="InterPro" id="IPR001611">
    <property type="entry name" value="Leu-rich_rpt"/>
</dbReference>
<evidence type="ECO:0000256" key="5">
    <source>
        <dbReference type="ARBA" id="ARBA00022989"/>
    </source>
</evidence>
<dbReference type="InterPro" id="IPR011009">
    <property type="entry name" value="Kinase-like_dom_sf"/>
</dbReference>
<dbReference type="InterPro" id="IPR000719">
    <property type="entry name" value="Prot_kinase_dom"/>
</dbReference>
<evidence type="ECO:0000259" key="7">
    <source>
        <dbReference type="PROSITE" id="PS50011"/>
    </source>
</evidence>
<sequence length="486" mass="53308">MSQLHVIDLSGNSLRGQVPAWFWSIKSLSDVNLSRNRLGGRIGFGINSSSSSMIKALNLSTNSLTKMESLNISSCKISGNIRVISGLRSLKYLDVSNNTMNGKFPSDFPPLDGLVFLNVSLNNFSGLVGSDKYKKFGKSAFSHGGPFSFETESGSSWVADIKEPTSAPVTMSSKPLMNLTFKDLIAATSHFGKDSLLAEGRCGPLYRAVLPGDIHVAIKVLENARDLDHDEAVALFEEISKVKHPNLLPLCGYCIAGPSNLKSSNVYDYTFRGKEKLVLYEFMFNGDLHRWLHELPTLKTNVEDWSTDTWENKNTSGFHVASPEEITSWLTRHRVAVGVARGVAYLHHAGSTHGQLVASNILLSDSLEPRVAGFGLRNVGSRNKNASLDKQDCGFEHDVYCFGVVLIELMTGKQGSEGNVEWVRRLVREGRGGDALDSRLRLGGDSASEMVECLRVGYLCTAELPEKRPTMQQVLGLLKDIHPVLS</sequence>
<dbReference type="EMBL" id="JAPFFK010000003">
    <property type="protein sequence ID" value="KAJ6769978.1"/>
    <property type="molecule type" value="Genomic_DNA"/>
</dbReference>
<dbReference type="PROSITE" id="PS50011">
    <property type="entry name" value="PROTEIN_KINASE_DOM"/>
    <property type="match status" value="1"/>
</dbReference>
<reference evidence="8" key="1">
    <citation type="submission" date="2022-11" db="EMBL/GenBank/DDBJ databases">
        <authorList>
            <person name="Hyden B.L."/>
            <person name="Feng K."/>
            <person name="Yates T."/>
            <person name="Jawdy S."/>
            <person name="Smart L.B."/>
            <person name="Muchero W."/>
        </authorList>
    </citation>
    <scope>NUCLEOTIDE SEQUENCE</scope>
    <source>
        <tissue evidence="8">Shoot tip</tissue>
    </source>
</reference>
<gene>
    <name evidence="8" type="ORF">OIU79_020771</name>
</gene>
<protein>
    <submittedName>
        <fullName evidence="8">LEUCINE-RICH REPEAT-CONTAINING PROTEIN-RELATED</fullName>
    </submittedName>
</protein>
<organism evidence="8 9">
    <name type="scientific">Salix purpurea</name>
    <name type="common">Purple osier willow</name>
    <dbReference type="NCBI Taxonomy" id="77065"/>
    <lineage>
        <taxon>Eukaryota</taxon>
        <taxon>Viridiplantae</taxon>
        <taxon>Streptophyta</taxon>
        <taxon>Embryophyta</taxon>
        <taxon>Tracheophyta</taxon>
        <taxon>Spermatophyta</taxon>
        <taxon>Magnoliopsida</taxon>
        <taxon>eudicotyledons</taxon>
        <taxon>Gunneridae</taxon>
        <taxon>Pentapetalae</taxon>
        <taxon>rosids</taxon>
        <taxon>fabids</taxon>
        <taxon>Malpighiales</taxon>
        <taxon>Salicaceae</taxon>
        <taxon>Saliceae</taxon>
        <taxon>Salix</taxon>
    </lineage>
</organism>
<dbReference type="PANTHER" id="PTHR48006:SF10">
    <property type="entry name" value="CALMODULIN-BINDING RECEPTOR KINASE CAMRLK"/>
    <property type="match status" value="1"/>
</dbReference>
<evidence type="ECO:0000256" key="1">
    <source>
        <dbReference type="ARBA" id="ARBA00004479"/>
    </source>
</evidence>
<dbReference type="GO" id="GO:0005524">
    <property type="term" value="F:ATP binding"/>
    <property type="evidence" value="ECO:0007669"/>
    <property type="project" value="InterPro"/>
</dbReference>
<dbReference type="SUPFAM" id="SSF56112">
    <property type="entry name" value="Protein kinase-like (PK-like)"/>
    <property type="match status" value="1"/>
</dbReference>
<evidence type="ECO:0000256" key="3">
    <source>
        <dbReference type="ARBA" id="ARBA00022692"/>
    </source>
</evidence>
<keyword evidence="2" id="KW-0433">Leucine-rich repeat</keyword>
<feature type="domain" description="Protein kinase" evidence="7">
    <location>
        <begin position="191"/>
        <end position="485"/>
    </location>
</feature>
<dbReference type="Pfam" id="PF07714">
    <property type="entry name" value="PK_Tyr_Ser-Thr"/>
    <property type="match status" value="1"/>
</dbReference>
<dbReference type="OrthoDB" id="1394818at2759"/>
<keyword evidence="6" id="KW-0472">Membrane</keyword>
<dbReference type="Gene3D" id="3.30.200.20">
    <property type="entry name" value="Phosphorylase Kinase, domain 1"/>
    <property type="match status" value="1"/>
</dbReference>
<dbReference type="Gene3D" id="1.10.510.10">
    <property type="entry name" value="Transferase(Phosphotransferase) domain 1"/>
    <property type="match status" value="1"/>
</dbReference>
<dbReference type="GO" id="GO:0004672">
    <property type="term" value="F:protein kinase activity"/>
    <property type="evidence" value="ECO:0007669"/>
    <property type="project" value="InterPro"/>
</dbReference>
<dbReference type="Gene3D" id="3.80.10.10">
    <property type="entry name" value="Ribonuclease Inhibitor"/>
    <property type="match status" value="1"/>
</dbReference>
<keyword evidence="5" id="KW-1133">Transmembrane helix</keyword>
<dbReference type="Pfam" id="PF00560">
    <property type="entry name" value="LRR_1"/>
    <property type="match status" value="2"/>
</dbReference>
<dbReference type="Proteomes" id="UP001151532">
    <property type="component" value="Chromosome 11"/>
</dbReference>
<evidence type="ECO:0000313" key="8">
    <source>
        <dbReference type="EMBL" id="KAJ6769978.1"/>
    </source>
</evidence>
<comment type="caution">
    <text evidence="8">The sequence shown here is derived from an EMBL/GenBank/DDBJ whole genome shotgun (WGS) entry which is preliminary data.</text>
</comment>
<keyword evidence="3" id="KW-0812">Transmembrane</keyword>
<dbReference type="InterPro" id="IPR001245">
    <property type="entry name" value="Ser-Thr/Tyr_kinase_cat_dom"/>
</dbReference>
<evidence type="ECO:0000256" key="6">
    <source>
        <dbReference type="ARBA" id="ARBA00023136"/>
    </source>
</evidence>
<proteinExistence type="predicted"/>
<dbReference type="GO" id="GO:0016020">
    <property type="term" value="C:membrane"/>
    <property type="evidence" value="ECO:0007669"/>
    <property type="project" value="UniProtKB-SubCell"/>
</dbReference>
<reference evidence="8" key="2">
    <citation type="journal article" date="2023" name="Int. J. Mol. Sci.">
        <title>De Novo Assembly and Annotation of 11 Diverse Shrub Willow (Salix) Genomes Reveals Novel Gene Organization in Sex-Linked Regions.</title>
        <authorList>
            <person name="Hyden B."/>
            <person name="Feng K."/>
            <person name="Yates T.B."/>
            <person name="Jawdy S."/>
            <person name="Cereghino C."/>
            <person name="Smart L.B."/>
            <person name="Muchero W."/>
        </authorList>
    </citation>
    <scope>NUCLEOTIDE SEQUENCE</scope>
    <source>
        <tissue evidence="8">Shoot tip</tissue>
    </source>
</reference>
<dbReference type="InterPro" id="IPR032675">
    <property type="entry name" value="LRR_dom_sf"/>
</dbReference>
<dbReference type="InterPro" id="IPR051824">
    <property type="entry name" value="LRR_Rcpt-Like_S/T_Kinase"/>
</dbReference>
<comment type="subcellular location">
    <subcellularLocation>
        <location evidence="1">Membrane</location>
        <topology evidence="1">Single-pass type I membrane protein</topology>
    </subcellularLocation>
</comment>
<evidence type="ECO:0000256" key="4">
    <source>
        <dbReference type="ARBA" id="ARBA00022737"/>
    </source>
</evidence>
<dbReference type="FunFam" id="3.30.200.20:FF:000466">
    <property type="entry name" value="Putative LRR receptor-like serine/threonine-protein kinase"/>
    <property type="match status" value="1"/>
</dbReference>
<keyword evidence="4" id="KW-0677">Repeat</keyword>
<name>A0A9Q1AG48_SALPP</name>